<dbReference type="AlphaFoldDB" id="A0A803PDQ7"/>
<dbReference type="EMBL" id="UZAU01000395">
    <property type="status" value="NOT_ANNOTATED_CDS"/>
    <property type="molecule type" value="Genomic_DNA"/>
</dbReference>
<evidence type="ECO:0000256" key="1">
    <source>
        <dbReference type="SAM" id="MobiDB-lite"/>
    </source>
</evidence>
<protein>
    <submittedName>
        <fullName evidence="2">Uncharacterized protein</fullName>
    </submittedName>
</protein>
<evidence type="ECO:0000313" key="3">
    <source>
        <dbReference type="Proteomes" id="UP000596661"/>
    </source>
</evidence>
<dbReference type="Gramene" id="evm.model.04.1588">
    <property type="protein sequence ID" value="cds.evm.model.04.1588"/>
    <property type="gene ID" value="evm.TU.04.1588"/>
</dbReference>
<sequence>MVLTQTQFDLHYTDPKKGDADPNAKTRDVEDPTEATSRHKKDQTSKKPIPKDPMVEDDESRENDSDDLGDDHQDTLEDDHQYMPTDNDAEKEGDPNESNHMVTMARKLKIVEDKLSLQE</sequence>
<reference evidence="2" key="1">
    <citation type="submission" date="2018-11" db="EMBL/GenBank/DDBJ databases">
        <authorList>
            <person name="Grassa J C."/>
        </authorList>
    </citation>
    <scope>NUCLEOTIDE SEQUENCE [LARGE SCALE GENOMIC DNA]</scope>
</reference>
<name>A0A803PDQ7_CANSA</name>
<feature type="compositionally biased region" description="Basic and acidic residues" evidence="1">
    <location>
        <begin position="11"/>
        <end position="30"/>
    </location>
</feature>
<dbReference type="EnsemblPlants" id="evm.model.04.1588">
    <property type="protein sequence ID" value="cds.evm.model.04.1588"/>
    <property type="gene ID" value="evm.TU.04.1588"/>
</dbReference>
<feature type="region of interest" description="Disordered" evidence="1">
    <location>
        <begin position="1"/>
        <end position="102"/>
    </location>
</feature>
<organism evidence="2 3">
    <name type="scientific">Cannabis sativa</name>
    <name type="common">Hemp</name>
    <name type="synonym">Marijuana</name>
    <dbReference type="NCBI Taxonomy" id="3483"/>
    <lineage>
        <taxon>Eukaryota</taxon>
        <taxon>Viridiplantae</taxon>
        <taxon>Streptophyta</taxon>
        <taxon>Embryophyta</taxon>
        <taxon>Tracheophyta</taxon>
        <taxon>Spermatophyta</taxon>
        <taxon>Magnoliopsida</taxon>
        <taxon>eudicotyledons</taxon>
        <taxon>Gunneridae</taxon>
        <taxon>Pentapetalae</taxon>
        <taxon>rosids</taxon>
        <taxon>fabids</taxon>
        <taxon>Rosales</taxon>
        <taxon>Cannabaceae</taxon>
        <taxon>Cannabis</taxon>
    </lineage>
</organism>
<reference evidence="2" key="2">
    <citation type="submission" date="2021-03" db="UniProtKB">
        <authorList>
            <consortium name="EnsemblPlants"/>
        </authorList>
    </citation>
    <scope>IDENTIFICATION</scope>
</reference>
<feature type="compositionally biased region" description="Acidic residues" evidence="1">
    <location>
        <begin position="55"/>
        <end position="69"/>
    </location>
</feature>
<proteinExistence type="predicted"/>
<accession>A0A803PDQ7</accession>
<dbReference type="Proteomes" id="UP000596661">
    <property type="component" value="Chromosome 4"/>
</dbReference>
<feature type="compositionally biased region" description="Basic and acidic residues" evidence="1">
    <location>
        <begin position="42"/>
        <end position="54"/>
    </location>
</feature>
<evidence type="ECO:0000313" key="2">
    <source>
        <dbReference type="EnsemblPlants" id="cds.evm.model.04.1588"/>
    </source>
</evidence>
<keyword evidence="3" id="KW-1185">Reference proteome</keyword>
<feature type="compositionally biased region" description="Basic and acidic residues" evidence="1">
    <location>
        <begin position="70"/>
        <end position="81"/>
    </location>
</feature>